<name>A0A085MD89_9BILA</name>
<evidence type="ECO:0000259" key="11">
    <source>
        <dbReference type="PROSITE" id="PS50011"/>
    </source>
</evidence>
<dbReference type="InterPro" id="IPR008266">
    <property type="entry name" value="Tyr_kinase_AS"/>
</dbReference>
<keyword evidence="5 9" id="KW-0829">Tyrosine-protein kinase</keyword>
<dbReference type="InterPro" id="IPR036860">
    <property type="entry name" value="SH2_dom_sf"/>
</dbReference>
<dbReference type="GO" id="GO:0004715">
    <property type="term" value="F:non-membrane spanning protein tyrosine kinase activity"/>
    <property type="evidence" value="ECO:0007669"/>
    <property type="project" value="UniProtKB-EC"/>
</dbReference>
<feature type="domain" description="SH2" evidence="10">
    <location>
        <begin position="14"/>
        <end position="133"/>
    </location>
</feature>
<dbReference type="InterPro" id="IPR011009">
    <property type="entry name" value="Kinase-like_dom_sf"/>
</dbReference>
<keyword evidence="3 9" id="KW-0418">Kinase</keyword>
<evidence type="ECO:0000256" key="4">
    <source>
        <dbReference type="ARBA" id="ARBA00022840"/>
    </source>
</evidence>
<keyword evidence="7" id="KW-0727">SH2 domain</keyword>
<reference evidence="12 13" key="1">
    <citation type="journal article" date="2014" name="Nat. Genet.">
        <title>Genome and transcriptome of the porcine whipworm Trichuris suis.</title>
        <authorList>
            <person name="Jex A.R."/>
            <person name="Nejsum P."/>
            <person name="Schwarz E.M."/>
            <person name="Hu L."/>
            <person name="Young N.D."/>
            <person name="Hall R.S."/>
            <person name="Korhonen P.K."/>
            <person name="Liao S."/>
            <person name="Thamsborg S."/>
            <person name="Xia J."/>
            <person name="Xu P."/>
            <person name="Wang S."/>
            <person name="Scheerlinck J.P."/>
            <person name="Hofmann A."/>
            <person name="Sternberg P.W."/>
            <person name="Wang J."/>
            <person name="Gasser R.B."/>
        </authorList>
    </citation>
    <scope>NUCLEOTIDE SEQUENCE [LARGE SCALE GENOMIC DNA]</scope>
    <source>
        <strain evidence="12">DCEP-RM93M</strain>
    </source>
</reference>
<dbReference type="SMART" id="SM00220">
    <property type="entry name" value="S_TKc"/>
    <property type="match status" value="1"/>
</dbReference>
<keyword evidence="1 9" id="KW-0808">Transferase</keyword>
<dbReference type="InterPro" id="IPR000980">
    <property type="entry name" value="SH2"/>
</dbReference>
<dbReference type="Pfam" id="PF07714">
    <property type="entry name" value="PK_Tyr_Ser-Thr"/>
    <property type="match status" value="1"/>
</dbReference>
<dbReference type="PROSITE" id="PS50011">
    <property type="entry name" value="PROTEIN_KINASE_DOM"/>
    <property type="match status" value="1"/>
</dbReference>
<evidence type="ECO:0000256" key="5">
    <source>
        <dbReference type="ARBA" id="ARBA00023137"/>
    </source>
</evidence>
<dbReference type="SUPFAM" id="SSF55550">
    <property type="entry name" value="SH2 domain"/>
    <property type="match status" value="1"/>
</dbReference>
<dbReference type="SMART" id="SM00219">
    <property type="entry name" value="TyrKc"/>
    <property type="match status" value="1"/>
</dbReference>
<evidence type="ECO:0000256" key="8">
    <source>
        <dbReference type="PROSITE-ProRule" id="PRU10141"/>
    </source>
</evidence>
<evidence type="ECO:0000313" key="13">
    <source>
        <dbReference type="Proteomes" id="UP000030764"/>
    </source>
</evidence>
<gene>
    <name evidence="12" type="ORF">M513_03826</name>
</gene>
<keyword evidence="2 8" id="KW-0547">Nucleotide-binding</keyword>
<evidence type="ECO:0000256" key="9">
    <source>
        <dbReference type="RuleBase" id="RU362096"/>
    </source>
</evidence>
<comment type="catalytic activity">
    <reaction evidence="6 9">
        <text>L-tyrosyl-[protein] + ATP = O-phospho-L-tyrosyl-[protein] + ADP + H(+)</text>
        <dbReference type="Rhea" id="RHEA:10596"/>
        <dbReference type="Rhea" id="RHEA-COMP:10136"/>
        <dbReference type="Rhea" id="RHEA-COMP:20101"/>
        <dbReference type="ChEBI" id="CHEBI:15378"/>
        <dbReference type="ChEBI" id="CHEBI:30616"/>
        <dbReference type="ChEBI" id="CHEBI:46858"/>
        <dbReference type="ChEBI" id="CHEBI:61978"/>
        <dbReference type="ChEBI" id="CHEBI:456216"/>
        <dbReference type="EC" id="2.7.10.2"/>
    </reaction>
</comment>
<dbReference type="Pfam" id="PF00017">
    <property type="entry name" value="SH2"/>
    <property type="match status" value="1"/>
</dbReference>
<evidence type="ECO:0000256" key="1">
    <source>
        <dbReference type="ARBA" id="ARBA00022679"/>
    </source>
</evidence>
<dbReference type="SUPFAM" id="SSF56112">
    <property type="entry name" value="Protein kinase-like (PK-like)"/>
    <property type="match status" value="1"/>
</dbReference>
<keyword evidence="13" id="KW-1185">Reference proteome</keyword>
<dbReference type="EMBL" id="KL363201">
    <property type="protein sequence ID" value="KFD55185.1"/>
    <property type="molecule type" value="Genomic_DNA"/>
</dbReference>
<dbReference type="GO" id="GO:0005524">
    <property type="term" value="F:ATP binding"/>
    <property type="evidence" value="ECO:0007669"/>
    <property type="project" value="UniProtKB-UniRule"/>
</dbReference>
<evidence type="ECO:0000256" key="2">
    <source>
        <dbReference type="ARBA" id="ARBA00022741"/>
    </source>
</evidence>
<dbReference type="InterPro" id="IPR000719">
    <property type="entry name" value="Prot_kinase_dom"/>
</dbReference>
<dbReference type="EC" id="2.7.10.2" evidence="9"/>
<accession>A0A085MD89</accession>
<protein>
    <recommendedName>
        <fullName evidence="9">Tyrosine-protein kinase</fullName>
        <ecNumber evidence="9">2.7.10.2</ecNumber>
    </recommendedName>
</protein>
<keyword evidence="4 8" id="KW-0067">ATP-binding</keyword>
<organism evidence="12 13">
    <name type="scientific">Trichuris suis</name>
    <name type="common">pig whipworm</name>
    <dbReference type="NCBI Taxonomy" id="68888"/>
    <lineage>
        <taxon>Eukaryota</taxon>
        <taxon>Metazoa</taxon>
        <taxon>Ecdysozoa</taxon>
        <taxon>Nematoda</taxon>
        <taxon>Enoplea</taxon>
        <taxon>Dorylaimia</taxon>
        <taxon>Trichinellida</taxon>
        <taxon>Trichuridae</taxon>
        <taxon>Trichuris</taxon>
    </lineage>
</organism>
<feature type="binding site" evidence="8">
    <location>
        <position position="177"/>
    </location>
    <ligand>
        <name>ATP</name>
        <dbReference type="ChEBI" id="CHEBI:30616"/>
    </ligand>
</feature>
<dbReference type="PROSITE" id="PS00109">
    <property type="entry name" value="PROTEIN_KINASE_TYR"/>
    <property type="match status" value="1"/>
</dbReference>
<dbReference type="AlphaFoldDB" id="A0A085MD89"/>
<evidence type="ECO:0000256" key="3">
    <source>
        <dbReference type="ARBA" id="ARBA00022777"/>
    </source>
</evidence>
<sequence>MTNKKAIPIEQCKFYHFCLSRKDASDILLSKASGSFLVRTTKDHEWGFMFCVSLIYEGEVWHVKMNVDKKGVSGHILSFQSVIHFSQHFYLANSFHAPEVYDVIMHHVNNKVPLSTSVNTAAQKTDLLIIYPVERSDWEIMGDQIDIEPKSLGEGEFGAVYKGTLRQGNNVIPVALKTLQDIHDDQAREDLLREGRLMRRLGKFETVVTFVGITVSTTATMLVIEYVNGGSFDNILKNEQINNKTIGQILWDVARALIYLKQNSVIHRDIATRNILVSKQNGKLVRGKICDFGMSRYLIAETYRDTRIGRMPVRWSAPETLDLKIWNFETDVWMFGITLWEAFNGATIPFYELEPMNLESLLLYLQTGARPTPMNTIPKELQQLVDDILNIDPKKRTPISRIADELQNYCKMADT</sequence>
<dbReference type="InterPro" id="IPR020635">
    <property type="entry name" value="Tyr_kinase_cat_dom"/>
</dbReference>
<evidence type="ECO:0000259" key="10">
    <source>
        <dbReference type="PROSITE" id="PS50001"/>
    </source>
</evidence>
<dbReference type="InterPro" id="IPR050198">
    <property type="entry name" value="Non-receptor_tyrosine_kinases"/>
</dbReference>
<dbReference type="PROSITE" id="PS50001">
    <property type="entry name" value="SH2"/>
    <property type="match status" value="1"/>
</dbReference>
<dbReference type="PROSITE" id="PS00107">
    <property type="entry name" value="PROTEIN_KINASE_ATP"/>
    <property type="match status" value="1"/>
</dbReference>
<proteinExistence type="inferred from homology"/>
<evidence type="ECO:0000256" key="7">
    <source>
        <dbReference type="PROSITE-ProRule" id="PRU00191"/>
    </source>
</evidence>
<dbReference type="SMART" id="SM00252">
    <property type="entry name" value="SH2"/>
    <property type="match status" value="1"/>
</dbReference>
<dbReference type="PANTHER" id="PTHR24418">
    <property type="entry name" value="TYROSINE-PROTEIN KINASE"/>
    <property type="match status" value="1"/>
</dbReference>
<evidence type="ECO:0000313" key="12">
    <source>
        <dbReference type="EMBL" id="KFD55185.1"/>
    </source>
</evidence>
<dbReference type="InterPro" id="IPR017441">
    <property type="entry name" value="Protein_kinase_ATP_BS"/>
</dbReference>
<dbReference type="Gene3D" id="1.10.510.10">
    <property type="entry name" value="Transferase(Phosphotransferase) domain 1"/>
    <property type="match status" value="1"/>
</dbReference>
<evidence type="ECO:0000256" key="6">
    <source>
        <dbReference type="ARBA" id="ARBA00051245"/>
    </source>
</evidence>
<dbReference type="Proteomes" id="UP000030764">
    <property type="component" value="Unassembled WGS sequence"/>
</dbReference>
<feature type="domain" description="Protein kinase" evidence="11">
    <location>
        <begin position="146"/>
        <end position="410"/>
    </location>
</feature>
<dbReference type="InterPro" id="IPR001245">
    <property type="entry name" value="Ser-Thr/Tyr_kinase_cat_dom"/>
</dbReference>
<comment type="similarity">
    <text evidence="9">Belongs to the protein kinase superfamily. Tyr protein kinase family.</text>
</comment>
<dbReference type="Gene3D" id="3.30.505.10">
    <property type="entry name" value="SH2 domain"/>
    <property type="match status" value="1"/>
</dbReference>
<dbReference type="PRINTS" id="PR00109">
    <property type="entry name" value="TYRKINASE"/>
</dbReference>